<proteinExistence type="predicted"/>
<evidence type="ECO:0008006" key="4">
    <source>
        <dbReference type="Google" id="ProtNLM"/>
    </source>
</evidence>
<dbReference type="EMBL" id="AP008955">
    <property type="protein sequence ID" value="BAH41751.1"/>
    <property type="molecule type" value="Genomic_DNA"/>
</dbReference>
<dbReference type="Proteomes" id="UP000001877">
    <property type="component" value="Chromosome"/>
</dbReference>
<keyword evidence="3" id="KW-1185">Reference proteome</keyword>
<sequence>MGYNRDTTCISQLNPHLERSRVLLDERELYRSPVLHCGLSKAIYNHFWGITKMNKKIMIIVFLGLILISVPVIYVQGTLLSLENQVRQHLITEKNIDEKTIVSVDGVVGKLPLYSVEVIFADEPDVKYFYTEKNGKIITLHSTLKPKGYEYKHN</sequence>
<feature type="transmembrane region" description="Helical" evidence="1">
    <location>
        <begin position="57"/>
        <end position="75"/>
    </location>
</feature>
<dbReference type="AlphaFoldDB" id="C0Z4M4"/>
<protein>
    <recommendedName>
        <fullName evidence="4">DUF3139 domain-containing protein</fullName>
    </recommendedName>
</protein>
<dbReference type="HOGENOM" id="CLU_1700861_0_0_9"/>
<evidence type="ECO:0000313" key="2">
    <source>
        <dbReference type="EMBL" id="BAH41751.1"/>
    </source>
</evidence>
<gene>
    <name evidence="2" type="ordered locus">BBR47_07740</name>
</gene>
<reference evidence="2 3" key="1">
    <citation type="submission" date="2005-03" db="EMBL/GenBank/DDBJ databases">
        <title>Brevibacillus brevis strain 47, complete genome.</title>
        <authorList>
            <person name="Hosoyama A."/>
            <person name="Yamada R."/>
            <person name="Hongo Y."/>
            <person name="Terui Y."/>
            <person name="Ankai A."/>
            <person name="Masuyama W."/>
            <person name="Sekiguchi M."/>
            <person name="Takeda T."/>
            <person name="Asano K."/>
            <person name="Ohji S."/>
            <person name="Ichikawa N."/>
            <person name="Narita S."/>
            <person name="Aoki N."/>
            <person name="Miura H."/>
            <person name="Matsushita S."/>
            <person name="Sekigawa T."/>
            <person name="Yamagata H."/>
            <person name="Yoshikawa H."/>
            <person name="Udaka S."/>
            <person name="Tanikawa S."/>
            <person name="Fujita N."/>
        </authorList>
    </citation>
    <scope>NUCLEOTIDE SEQUENCE [LARGE SCALE GENOMIC DNA]</scope>
    <source>
        <strain evidence="3">47 / JCM 6285 / NBRC 100599</strain>
    </source>
</reference>
<dbReference type="STRING" id="358681.BBR47_07740"/>
<keyword evidence="1" id="KW-0812">Transmembrane</keyword>
<keyword evidence="1" id="KW-1133">Transmembrane helix</keyword>
<dbReference type="KEGG" id="bbe:BBR47_07740"/>
<keyword evidence="1" id="KW-0472">Membrane</keyword>
<organism evidence="2 3">
    <name type="scientific">Brevibacillus brevis (strain 47 / JCM 6285 / NBRC 100599)</name>
    <dbReference type="NCBI Taxonomy" id="358681"/>
    <lineage>
        <taxon>Bacteria</taxon>
        <taxon>Bacillati</taxon>
        <taxon>Bacillota</taxon>
        <taxon>Bacilli</taxon>
        <taxon>Bacillales</taxon>
        <taxon>Paenibacillaceae</taxon>
        <taxon>Brevibacillus</taxon>
    </lineage>
</organism>
<evidence type="ECO:0000256" key="1">
    <source>
        <dbReference type="SAM" id="Phobius"/>
    </source>
</evidence>
<accession>C0Z4M4</accession>
<evidence type="ECO:0000313" key="3">
    <source>
        <dbReference type="Proteomes" id="UP000001877"/>
    </source>
</evidence>
<name>C0Z4M4_BREBN</name>